<gene>
    <name evidence="2" type="ORF">A374_08564</name>
</gene>
<dbReference type="SUPFAM" id="SSF46689">
    <property type="entry name" value="Homeodomain-like"/>
    <property type="match status" value="1"/>
</dbReference>
<accession>I8AJZ9</accession>
<feature type="domain" description="PucR C-terminal helix-turn-helix" evidence="1">
    <location>
        <begin position="226"/>
        <end position="283"/>
    </location>
</feature>
<dbReference type="PATRIC" id="fig|1196324.3.peg.1757"/>
<dbReference type="RefSeq" id="WP_007201806.1">
    <property type="nucleotide sequence ID" value="NZ_AKKV01000024.1"/>
</dbReference>
<dbReference type="Pfam" id="PF13556">
    <property type="entry name" value="HTH_30"/>
    <property type="match status" value="1"/>
</dbReference>
<dbReference type="InterPro" id="IPR009057">
    <property type="entry name" value="Homeodomain-like_sf"/>
</dbReference>
<evidence type="ECO:0000313" key="2">
    <source>
        <dbReference type="EMBL" id="EIT85874.1"/>
    </source>
</evidence>
<dbReference type="STRING" id="1196324.A374_08564"/>
<dbReference type="InterPro" id="IPR042070">
    <property type="entry name" value="PucR_C-HTH_sf"/>
</dbReference>
<dbReference type="AlphaFoldDB" id="I8AJZ9"/>
<evidence type="ECO:0000313" key="3">
    <source>
        <dbReference type="Proteomes" id="UP000004080"/>
    </source>
</evidence>
<name>I8AJZ9_9BACL</name>
<dbReference type="InterPro" id="IPR025736">
    <property type="entry name" value="PucR_C-HTH_dom"/>
</dbReference>
<dbReference type="OrthoDB" id="9792148at2"/>
<dbReference type="PANTHER" id="PTHR33744">
    <property type="entry name" value="CARBOHYDRATE DIACID REGULATOR"/>
    <property type="match status" value="1"/>
</dbReference>
<comment type="caution">
    <text evidence="2">The sequence shown here is derived from an EMBL/GenBank/DDBJ whole genome shotgun (WGS) entry which is preliminary data.</text>
</comment>
<sequence>MWNQLQAYYGQHFVTSSDTPEHFDWFVTENQERFGIKKSVLSEKEHALLKALFKECGDETLSSVQQQWKQLLGGEPLTFDTPPSYRFLYFFLKGAVKDQHALMEAISSFFSEQAIILLLSPTEGIIIESMYEQDVPYEEIKTTLTADFYVELDLFIGKWQQELATSKRIYEQERALFFQARPHLVAQNVYFQEDLLPALLLSQVEPVIDSFLTELIPQDLSNDRELMHSIHVYLESNRNISAAAKTLYIHRNSLQYRVDKFIDKSGLDVKQFKQAVAVYFALLRQMR</sequence>
<reference evidence="2 3" key="1">
    <citation type="journal article" date="2012" name="J. Bacteriol.">
        <title>Genome of Bacillus macauensis ZFHKF-1, a Long-Chain-Forming Bacterium.</title>
        <authorList>
            <person name="Cai L."/>
            <person name="Zhang T."/>
        </authorList>
    </citation>
    <scope>NUCLEOTIDE SEQUENCE [LARGE SCALE GENOMIC DNA]</scope>
    <source>
        <strain evidence="2 3">ZFHKF-1</strain>
    </source>
</reference>
<dbReference type="PANTHER" id="PTHR33744:SF15">
    <property type="entry name" value="CARBOHYDRATE DIACID REGULATOR"/>
    <property type="match status" value="1"/>
</dbReference>
<organism evidence="2 3">
    <name type="scientific">Fictibacillus macauensis ZFHKF-1</name>
    <dbReference type="NCBI Taxonomy" id="1196324"/>
    <lineage>
        <taxon>Bacteria</taxon>
        <taxon>Bacillati</taxon>
        <taxon>Bacillota</taxon>
        <taxon>Bacilli</taxon>
        <taxon>Bacillales</taxon>
        <taxon>Fictibacillaceae</taxon>
        <taxon>Fictibacillus</taxon>
    </lineage>
</organism>
<dbReference type="EMBL" id="AKKV01000024">
    <property type="protein sequence ID" value="EIT85874.1"/>
    <property type="molecule type" value="Genomic_DNA"/>
</dbReference>
<evidence type="ECO:0000259" key="1">
    <source>
        <dbReference type="Pfam" id="PF13556"/>
    </source>
</evidence>
<keyword evidence="3" id="KW-1185">Reference proteome</keyword>
<dbReference type="eggNOG" id="COG3835">
    <property type="taxonomic scope" value="Bacteria"/>
</dbReference>
<protein>
    <submittedName>
        <fullName evidence="2">PucR family transcriptional regulator</fullName>
    </submittedName>
</protein>
<dbReference type="Gene3D" id="1.10.10.2840">
    <property type="entry name" value="PucR C-terminal helix-turn-helix domain"/>
    <property type="match status" value="1"/>
</dbReference>
<proteinExistence type="predicted"/>
<dbReference type="InterPro" id="IPR051448">
    <property type="entry name" value="CdaR-like_regulators"/>
</dbReference>
<dbReference type="Proteomes" id="UP000004080">
    <property type="component" value="Unassembled WGS sequence"/>
</dbReference>